<name>A0A1I5C143_9FIRM</name>
<dbReference type="SUPFAM" id="SSF50249">
    <property type="entry name" value="Nucleic acid-binding proteins"/>
    <property type="match status" value="1"/>
</dbReference>
<dbReference type="OrthoDB" id="9785144at2"/>
<evidence type="ECO:0000313" key="2">
    <source>
        <dbReference type="Proteomes" id="UP000198806"/>
    </source>
</evidence>
<reference evidence="1 2" key="1">
    <citation type="submission" date="2016-10" db="EMBL/GenBank/DDBJ databases">
        <authorList>
            <person name="de Groot N.N."/>
        </authorList>
    </citation>
    <scope>NUCLEOTIDE SEQUENCE [LARGE SCALE GENOMIC DNA]</scope>
    <source>
        <strain evidence="1 2">DSM 1283</strain>
    </source>
</reference>
<dbReference type="Proteomes" id="UP000198806">
    <property type="component" value="Unassembled WGS sequence"/>
</dbReference>
<dbReference type="STRING" id="1527.SAMN04489757_10253"/>
<dbReference type="RefSeq" id="WP_091683869.1">
    <property type="nucleotide sequence ID" value="NZ_BAABFM010000017.1"/>
</dbReference>
<dbReference type="EMBL" id="FOWD01000002">
    <property type="protein sequence ID" value="SFN80616.1"/>
    <property type="molecule type" value="Genomic_DNA"/>
</dbReference>
<gene>
    <name evidence="1" type="ORF">SAMN04489757_10253</name>
</gene>
<proteinExistence type="predicted"/>
<evidence type="ECO:0000313" key="1">
    <source>
        <dbReference type="EMBL" id="SFN80616.1"/>
    </source>
</evidence>
<dbReference type="InterPro" id="IPR012340">
    <property type="entry name" value="NA-bd_OB-fold"/>
</dbReference>
<accession>A0A1I5C143</accession>
<evidence type="ECO:0008006" key="3">
    <source>
        <dbReference type="Google" id="ProtNLM"/>
    </source>
</evidence>
<organism evidence="1 2">
    <name type="scientific">Anaerocolumna aminovalerica</name>
    <dbReference type="NCBI Taxonomy" id="1527"/>
    <lineage>
        <taxon>Bacteria</taxon>
        <taxon>Bacillati</taxon>
        <taxon>Bacillota</taxon>
        <taxon>Clostridia</taxon>
        <taxon>Lachnospirales</taxon>
        <taxon>Lachnospiraceae</taxon>
        <taxon>Anaerocolumna</taxon>
    </lineage>
</organism>
<protein>
    <recommendedName>
        <fullName evidence="3">DUF35 domain-containing protein</fullName>
    </recommendedName>
</protein>
<keyword evidence="2" id="KW-1185">Reference proteome</keyword>
<sequence length="123" mass="14158">MEMEQMYTYKCTKCGKLHHPRYIVCQNPDCDGREFEKIPLEGKCRLLTWTRVYNLPEGYMCPWLNFGIVEFENGVRATGQIGFDEGIESGMELIATVGIVKEKTILYKETVVAPQHGFIFQKA</sequence>
<dbReference type="AlphaFoldDB" id="A0A1I5C143"/>